<evidence type="ECO:0000259" key="1">
    <source>
        <dbReference type="Pfam" id="PF12645"/>
    </source>
</evidence>
<dbReference type="Pfam" id="PF12645">
    <property type="entry name" value="HTH_16"/>
    <property type="match status" value="1"/>
</dbReference>
<sequence length="101" mass="11211">MMNTVRKSENLLPFPVISAAANGDTTAMCAILKHYEGYIAKLCTRTLKDDAGNTLWEIQILLYGDCTSTFKVRSTAALAEIFLTGFLPFSDMLCIDKFCFV</sequence>
<proteinExistence type="predicted"/>
<protein>
    <submittedName>
        <fullName evidence="2">Helix-turn-helix domain</fullName>
    </submittedName>
</protein>
<dbReference type="EMBL" id="CYYM01000013">
    <property type="protein sequence ID" value="CUO42641.1"/>
    <property type="molecule type" value="Genomic_DNA"/>
</dbReference>
<dbReference type="AlphaFoldDB" id="A0A174EYV0"/>
<name>A0A174EYV0_9FIRM</name>
<evidence type="ECO:0000313" key="2">
    <source>
        <dbReference type="EMBL" id="CUO42641.1"/>
    </source>
</evidence>
<dbReference type="Proteomes" id="UP000095380">
    <property type="component" value="Unassembled WGS sequence"/>
</dbReference>
<evidence type="ECO:0000313" key="3">
    <source>
        <dbReference type="Proteomes" id="UP000095380"/>
    </source>
</evidence>
<dbReference type="InterPro" id="IPR024760">
    <property type="entry name" value="HTH_dom_conjug_TS-like"/>
</dbReference>
<accession>A0A174EYV0</accession>
<gene>
    <name evidence="2" type="ORF">ERS852408_02131</name>
</gene>
<reference evidence="2 3" key="1">
    <citation type="submission" date="2015-09" db="EMBL/GenBank/DDBJ databases">
        <authorList>
            <consortium name="Pathogen Informatics"/>
        </authorList>
    </citation>
    <scope>NUCLEOTIDE SEQUENCE [LARGE SCALE GENOMIC DNA]</scope>
    <source>
        <strain evidence="2 3">2789STDY5608851</strain>
    </source>
</reference>
<feature type="domain" description="Helix-turn-helix conjugative transposon-like" evidence="1">
    <location>
        <begin position="14"/>
        <end position="58"/>
    </location>
</feature>
<organism evidence="2 3">
    <name type="scientific">Dorea longicatena</name>
    <dbReference type="NCBI Taxonomy" id="88431"/>
    <lineage>
        <taxon>Bacteria</taxon>
        <taxon>Bacillati</taxon>
        <taxon>Bacillota</taxon>
        <taxon>Clostridia</taxon>
        <taxon>Lachnospirales</taxon>
        <taxon>Lachnospiraceae</taxon>
        <taxon>Dorea</taxon>
    </lineage>
</organism>